<accession>A0ABR5AR76</accession>
<name>A0ABR5AR76_BACBA</name>
<dbReference type="Proteomes" id="UP000031982">
    <property type="component" value="Unassembled WGS sequence"/>
</dbReference>
<sequence>MRAIRMKTSNAVKDSQLLEQTFVNPLYKFFGEANFSSG</sequence>
<proteinExistence type="predicted"/>
<protein>
    <recommendedName>
        <fullName evidence="3">Mobile element protein</fullName>
    </recommendedName>
</protein>
<evidence type="ECO:0000313" key="2">
    <source>
        <dbReference type="Proteomes" id="UP000031982"/>
    </source>
</evidence>
<comment type="caution">
    <text evidence="1">The sequence shown here is derived from an EMBL/GenBank/DDBJ whole genome shotgun (WGS) entry which is preliminary data.</text>
</comment>
<evidence type="ECO:0000313" key="1">
    <source>
        <dbReference type="EMBL" id="KIL77248.1"/>
    </source>
</evidence>
<dbReference type="EMBL" id="JXLP01000016">
    <property type="protein sequence ID" value="KIL77248.1"/>
    <property type="molecule type" value="Genomic_DNA"/>
</dbReference>
<keyword evidence="2" id="KW-1185">Reference proteome</keyword>
<gene>
    <name evidence="1" type="ORF">SD77_1695</name>
</gene>
<reference evidence="1 2" key="1">
    <citation type="submission" date="2015-01" db="EMBL/GenBank/DDBJ databases">
        <title>Genome Assembly of Bacillus badius MTCC 1458.</title>
        <authorList>
            <person name="Verma A."/>
            <person name="Khatri I."/>
            <person name="Mual P."/>
            <person name="Subramanian S."/>
            <person name="Krishnamurthi S."/>
        </authorList>
    </citation>
    <scope>NUCLEOTIDE SEQUENCE [LARGE SCALE GENOMIC DNA]</scope>
    <source>
        <strain evidence="1 2">MTCC 1458</strain>
    </source>
</reference>
<organism evidence="1 2">
    <name type="scientific">Bacillus badius</name>
    <dbReference type="NCBI Taxonomy" id="1455"/>
    <lineage>
        <taxon>Bacteria</taxon>
        <taxon>Bacillati</taxon>
        <taxon>Bacillota</taxon>
        <taxon>Bacilli</taxon>
        <taxon>Bacillales</taxon>
        <taxon>Bacillaceae</taxon>
        <taxon>Pseudobacillus</taxon>
    </lineage>
</organism>
<evidence type="ECO:0008006" key="3">
    <source>
        <dbReference type="Google" id="ProtNLM"/>
    </source>
</evidence>